<proteinExistence type="inferred from homology"/>
<name>A0A317Z5W9_STAPS</name>
<dbReference type="Gene3D" id="1.10.12.10">
    <property type="entry name" value="Lyase 2-enoyl-coa Hydratase, Chain A, domain 2"/>
    <property type="match status" value="1"/>
</dbReference>
<evidence type="ECO:0000256" key="1">
    <source>
        <dbReference type="ARBA" id="ARBA00005254"/>
    </source>
</evidence>
<evidence type="ECO:0000313" key="3">
    <source>
        <dbReference type="Proteomes" id="UP000246351"/>
    </source>
</evidence>
<comment type="caution">
    <text evidence="2">The sequence shown here is derived from an EMBL/GenBank/DDBJ whole genome shotgun (WGS) entry which is preliminary data.</text>
</comment>
<dbReference type="SUPFAM" id="SSF52096">
    <property type="entry name" value="ClpP/crotonase"/>
    <property type="match status" value="1"/>
</dbReference>
<dbReference type="AlphaFoldDB" id="A0A317Z5W9"/>
<keyword evidence="2" id="KW-0456">Lyase</keyword>
<dbReference type="PANTHER" id="PTHR43113:SF1">
    <property type="entry name" value="1,4-DIHYDROXY-2-NAPHTHOYL-COA SYNTHASE, PEROXISOMAL"/>
    <property type="match status" value="1"/>
</dbReference>
<feature type="non-terminal residue" evidence="2">
    <location>
        <position position="1"/>
    </location>
</feature>
<organism evidence="2 3">
    <name type="scientific">Staphylococcus pseudintermedius</name>
    <dbReference type="NCBI Taxonomy" id="283734"/>
    <lineage>
        <taxon>Bacteria</taxon>
        <taxon>Bacillati</taxon>
        <taxon>Bacillota</taxon>
        <taxon>Bacilli</taxon>
        <taxon>Bacillales</taxon>
        <taxon>Staphylococcaceae</taxon>
        <taxon>Staphylococcus</taxon>
        <taxon>Staphylococcus intermedius group</taxon>
    </lineage>
</organism>
<protein>
    <submittedName>
        <fullName evidence="2">1,4-dihydroxy-2-naphthoyl-CoA synthase</fullName>
        <ecNumber evidence="2">4.1.3.36</ecNumber>
    </submittedName>
</protein>
<dbReference type="InterPro" id="IPR029045">
    <property type="entry name" value="ClpP/crotonase-like_dom_sf"/>
</dbReference>
<comment type="similarity">
    <text evidence="1">Belongs to the enoyl-CoA hydratase/isomerase family.</text>
</comment>
<dbReference type="PANTHER" id="PTHR43113">
    <property type="entry name" value="NUCLEOSIDE-DIPHOSPHATE-SUGAR EPIMERASE"/>
    <property type="match status" value="1"/>
</dbReference>
<sequence>HILLGLQQFAGDATLLYYTTDEAKEGRDAFKEKREPDFDQFPKFP</sequence>
<dbReference type="Proteomes" id="UP000246351">
    <property type="component" value="Unassembled WGS sequence"/>
</dbReference>
<dbReference type="EMBL" id="QEIV01001261">
    <property type="protein sequence ID" value="PWZ97294.1"/>
    <property type="molecule type" value="Genomic_DNA"/>
</dbReference>
<accession>A0A317Z5W9</accession>
<dbReference type="InterPro" id="IPR014748">
    <property type="entry name" value="Enoyl-CoA_hydra_C"/>
</dbReference>
<dbReference type="GO" id="GO:0009234">
    <property type="term" value="P:menaquinone biosynthetic process"/>
    <property type="evidence" value="ECO:0007669"/>
    <property type="project" value="TreeGrafter"/>
</dbReference>
<reference evidence="2 3" key="1">
    <citation type="journal article" date="2018" name="Vet. Microbiol.">
        <title>Clonal diversity and geographic distribution of methicillin-resistant Staphylococcus pseudintermedius from Australian animals: Discovery of novel sequence types.</title>
        <authorList>
            <person name="Worthing K.A."/>
            <person name="Abraham S."/>
            <person name="Coombs G.W."/>
            <person name="Pang S."/>
            <person name="Saputra S."/>
            <person name="Jordan D."/>
            <person name="Trott D.J."/>
            <person name="Norris J.M."/>
        </authorList>
    </citation>
    <scope>NUCLEOTIDE SEQUENCE [LARGE SCALE GENOMIC DNA]</scope>
    <source>
        <strain evidence="2 3">ST71 3</strain>
    </source>
</reference>
<evidence type="ECO:0000313" key="2">
    <source>
        <dbReference type="EMBL" id="PWZ97294.1"/>
    </source>
</evidence>
<dbReference type="EC" id="4.1.3.36" evidence="2"/>
<dbReference type="GO" id="GO:0008935">
    <property type="term" value="F:1,4-dihydroxy-2-naphthoyl-CoA synthase activity"/>
    <property type="evidence" value="ECO:0007669"/>
    <property type="project" value="UniProtKB-EC"/>
</dbReference>
<dbReference type="GO" id="GO:0005829">
    <property type="term" value="C:cytosol"/>
    <property type="evidence" value="ECO:0007669"/>
    <property type="project" value="TreeGrafter"/>
</dbReference>
<gene>
    <name evidence="2" type="ORF">DD924_12625</name>
</gene>